<dbReference type="GO" id="GO:0003677">
    <property type="term" value="F:DNA binding"/>
    <property type="evidence" value="ECO:0007669"/>
    <property type="project" value="UniProtKB-KW"/>
</dbReference>
<dbReference type="InterPro" id="IPR036251">
    <property type="entry name" value="Arg_repress_C_sf"/>
</dbReference>
<dbReference type="HAMAP" id="MF_00173">
    <property type="entry name" value="Arg_repressor"/>
    <property type="match status" value="1"/>
</dbReference>
<protein>
    <recommendedName>
        <fullName evidence="4 9">Arginine repressor</fullName>
    </recommendedName>
</protein>
<evidence type="ECO:0000256" key="6">
    <source>
        <dbReference type="ARBA" id="ARBA00023015"/>
    </source>
</evidence>
<sequence>MFLFAAFYSKRGNFLFSDMKIKTQRLNVIRQLISDNKVGSQEELLNLLEQEGFSTTQATLSRDLKALKVAKRPDIEGGYAYVLPEDNDDKEDGDGADVFPVSGLESIEFSGNMAVIKTRPGFANSIASVIDSHGPYEVLGTIAGDDTILLISKEGVSRPDVINALSLFMPGLKKKLV</sequence>
<comment type="subcellular location">
    <subcellularLocation>
        <location evidence="1 9">Cytoplasm</location>
    </subcellularLocation>
</comment>
<comment type="pathway">
    <text evidence="2 9">Amino-acid biosynthesis; L-arginine biosynthesis [regulation].</text>
</comment>
<dbReference type="STRING" id="1168289.GCA_000259075_01571"/>
<dbReference type="GO" id="GO:0034618">
    <property type="term" value="F:arginine binding"/>
    <property type="evidence" value="ECO:0007669"/>
    <property type="project" value="InterPro"/>
</dbReference>
<dbReference type="UniPathway" id="UPA00068"/>
<dbReference type="GO" id="GO:0006526">
    <property type="term" value="P:L-arginine biosynthetic process"/>
    <property type="evidence" value="ECO:0007669"/>
    <property type="project" value="UniProtKB-UniPathway"/>
</dbReference>
<feature type="domain" description="Arginine repressor C-terminal" evidence="11">
    <location>
        <begin position="104"/>
        <end position="165"/>
    </location>
</feature>
<dbReference type="Proteomes" id="UP000252733">
    <property type="component" value="Unassembled WGS sequence"/>
</dbReference>
<dbReference type="EMBL" id="QPIZ01000001">
    <property type="protein sequence ID" value="RCW39501.1"/>
    <property type="molecule type" value="Genomic_DNA"/>
</dbReference>
<evidence type="ECO:0000256" key="3">
    <source>
        <dbReference type="ARBA" id="ARBA00008316"/>
    </source>
</evidence>
<evidence type="ECO:0000259" key="11">
    <source>
        <dbReference type="Pfam" id="PF02863"/>
    </source>
</evidence>
<comment type="caution">
    <text evidence="12">The sequence shown here is derived from an EMBL/GenBank/DDBJ whole genome shotgun (WGS) entry which is preliminary data.</text>
</comment>
<evidence type="ECO:0000256" key="7">
    <source>
        <dbReference type="ARBA" id="ARBA00023125"/>
    </source>
</evidence>
<keyword evidence="9" id="KW-0055">Arginine biosynthesis</keyword>
<keyword evidence="9" id="KW-0678">Repressor</keyword>
<evidence type="ECO:0000259" key="10">
    <source>
        <dbReference type="Pfam" id="PF01316"/>
    </source>
</evidence>
<keyword evidence="13" id="KW-1185">Reference proteome</keyword>
<dbReference type="InterPro" id="IPR020900">
    <property type="entry name" value="Arg_repress_DNA-bd"/>
</dbReference>
<comment type="function">
    <text evidence="9">Regulates arginine biosynthesis genes.</text>
</comment>
<gene>
    <name evidence="9" type="primary">argR</name>
    <name evidence="12" type="ORF">DFO77_101272</name>
</gene>
<evidence type="ECO:0000256" key="1">
    <source>
        <dbReference type="ARBA" id="ARBA00004496"/>
    </source>
</evidence>
<dbReference type="PRINTS" id="PR01467">
    <property type="entry name" value="ARGREPRESSOR"/>
</dbReference>
<dbReference type="PANTHER" id="PTHR34471:SF1">
    <property type="entry name" value="ARGININE REPRESSOR"/>
    <property type="match status" value="1"/>
</dbReference>
<evidence type="ECO:0000313" key="12">
    <source>
        <dbReference type="EMBL" id="RCW39501.1"/>
    </source>
</evidence>
<comment type="similarity">
    <text evidence="3 9">Belongs to the ArgR family.</text>
</comment>
<accession>A0A2T0XT22</accession>
<keyword evidence="7 9" id="KW-0238">DNA-binding</keyword>
<evidence type="ECO:0000256" key="8">
    <source>
        <dbReference type="ARBA" id="ARBA00023163"/>
    </source>
</evidence>
<dbReference type="GO" id="GO:0005737">
    <property type="term" value="C:cytoplasm"/>
    <property type="evidence" value="ECO:0007669"/>
    <property type="project" value="UniProtKB-SubCell"/>
</dbReference>
<dbReference type="InterPro" id="IPR020899">
    <property type="entry name" value="Arg_repress_C"/>
</dbReference>
<evidence type="ECO:0000256" key="4">
    <source>
        <dbReference type="ARBA" id="ARBA00021148"/>
    </source>
</evidence>
<dbReference type="GO" id="GO:0003700">
    <property type="term" value="F:DNA-binding transcription factor activity"/>
    <property type="evidence" value="ECO:0007669"/>
    <property type="project" value="UniProtKB-UniRule"/>
</dbReference>
<dbReference type="SUPFAM" id="SSF46785">
    <property type="entry name" value="Winged helix' DNA-binding domain"/>
    <property type="match status" value="1"/>
</dbReference>
<feature type="domain" description="Arginine repressor DNA-binding" evidence="10">
    <location>
        <begin position="22"/>
        <end position="87"/>
    </location>
</feature>
<evidence type="ECO:0000256" key="5">
    <source>
        <dbReference type="ARBA" id="ARBA00022490"/>
    </source>
</evidence>
<dbReference type="Gene3D" id="1.10.10.10">
    <property type="entry name" value="Winged helix-like DNA-binding domain superfamily/Winged helix DNA-binding domain"/>
    <property type="match status" value="1"/>
</dbReference>
<organism evidence="12 13">
    <name type="scientific">Marinilabilia salmonicolor</name>
    <dbReference type="NCBI Taxonomy" id="989"/>
    <lineage>
        <taxon>Bacteria</taxon>
        <taxon>Pseudomonadati</taxon>
        <taxon>Bacteroidota</taxon>
        <taxon>Bacteroidia</taxon>
        <taxon>Marinilabiliales</taxon>
        <taxon>Marinilabiliaceae</taxon>
        <taxon>Marinilabilia</taxon>
    </lineage>
</organism>
<evidence type="ECO:0000256" key="9">
    <source>
        <dbReference type="HAMAP-Rule" id="MF_00173"/>
    </source>
</evidence>
<dbReference type="Pfam" id="PF01316">
    <property type="entry name" value="Arg_repressor"/>
    <property type="match status" value="1"/>
</dbReference>
<dbReference type="Pfam" id="PF02863">
    <property type="entry name" value="Arg_repressor_C"/>
    <property type="match status" value="1"/>
</dbReference>
<proteinExistence type="inferred from homology"/>
<evidence type="ECO:0000313" key="13">
    <source>
        <dbReference type="Proteomes" id="UP000252733"/>
    </source>
</evidence>
<dbReference type="Gene3D" id="3.30.1360.40">
    <property type="match status" value="1"/>
</dbReference>
<reference evidence="12 13" key="1">
    <citation type="submission" date="2018-07" db="EMBL/GenBank/DDBJ databases">
        <title>Freshwater and sediment microbial communities from various areas in North America, analyzing microbe dynamics in response to fracking.</title>
        <authorList>
            <person name="Lamendella R."/>
        </authorList>
    </citation>
    <scope>NUCLEOTIDE SEQUENCE [LARGE SCALE GENOMIC DNA]</scope>
    <source>
        <strain evidence="12 13">160A</strain>
    </source>
</reference>
<dbReference type="AlphaFoldDB" id="A0A2T0XT22"/>
<dbReference type="InterPro" id="IPR001669">
    <property type="entry name" value="Arg_repress"/>
</dbReference>
<evidence type="ECO:0000256" key="2">
    <source>
        <dbReference type="ARBA" id="ARBA00005040"/>
    </source>
</evidence>
<keyword evidence="6 9" id="KW-0805">Transcription regulation</keyword>
<keyword evidence="9" id="KW-0028">Amino-acid biosynthesis</keyword>
<keyword evidence="5 9" id="KW-0963">Cytoplasm</keyword>
<dbReference type="GO" id="GO:1900079">
    <property type="term" value="P:regulation of arginine biosynthetic process"/>
    <property type="evidence" value="ECO:0007669"/>
    <property type="project" value="UniProtKB-UniRule"/>
</dbReference>
<name>A0A2T0XT22_9BACT</name>
<dbReference type="PANTHER" id="PTHR34471">
    <property type="entry name" value="ARGININE REPRESSOR"/>
    <property type="match status" value="1"/>
</dbReference>
<keyword evidence="8 9" id="KW-0804">Transcription</keyword>
<dbReference type="GO" id="GO:0051259">
    <property type="term" value="P:protein complex oligomerization"/>
    <property type="evidence" value="ECO:0007669"/>
    <property type="project" value="InterPro"/>
</dbReference>
<dbReference type="InterPro" id="IPR036388">
    <property type="entry name" value="WH-like_DNA-bd_sf"/>
</dbReference>
<dbReference type="SUPFAM" id="SSF55252">
    <property type="entry name" value="C-terminal domain of arginine repressor"/>
    <property type="match status" value="1"/>
</dbReference>
<dbReference type="InterPro" id="IPR036390">
    <property type="entry name" value="WH_DNA-bd_sf"/>
</dbReference>